<comment type="caution">
    <text evidence="2">The sequence shown here is derived from an EMBL/GenBank/DDBJ whole genome shotgun (WGS) entry which is preliminary data.</text>
</comment>
<feature type="transmembrane region" description="Helical" evidence="1">
    <location>
        <begin position="76"/>
        <end position="95"/>
    </location>
</feature>
<keyword evidence="1" id="KW-1133">Transmembrane helix</keyword>
<dbReference type="RefSeq" id="WP_193636778.1">
    <property type="nucleotide sequence ID" value="NZ_JADCSA010000002.1"/>
</dbReference>
<feature type="transmembrane region" description="Helical" evidence="1">
    <location>
        <begin position="50"/>
        <end position="69"/>
    </location>
</feature>
<gene>
    <name evidence="2" type="ORF">IEQ44_02055</name>
</gene>
<keyword evidence="3" id="KW-1185">Reference proteome</keyword>
<proteinExistence type="predicted"/>
<accession>A0ABR9RPU7</accession>
<evidence type="ECO:0008006" key="4">
    <source>
        <dbReference type="Google" id="ProtNLM"/>
    </source>
</evidence>
<keyword evidence="1" id="KW-0472">Membrane</keyword>
<evidence type="ECO:0000256" key="1">
    <source>
        <dbReference type="SAM" id="Phobius"/>
    </source>
</evidence>
<sequence>MASPVRPGTAGAVASARVPVWGRAGVLGAVAMATGTVSHVLGQGHLPGPVALAALLAVCVAVAAFFLRVRATAVRLVLLVVAGQTFVHGALSSLAGHRGDASPAPTPLPDMPTGDARPSRFFDHYESVAASTLAGPTRSDWLAHQVEHLTAQGPAMVLAHLGGAVALGLFLAVGESALWSLLALAVARALVRTRALTQTAVARGVRRGVALRAGLLGSPLLPVLRPALLDRRTEKHRGPPFVLVA</sequence>
<reference evidence="2 3" key="1">
    <citation type="submission" date="2020-10" db="EMBL/GenBank/DDBJ databases">
        <title>Nocardioides sp. isolated from sludge.</title>
        <authorList>
            <person name="Zhang X."/>
        </authorList>
    </citation>
    <scope>NUCLEOTIDE SEQUENCE [LARGE SCALE GENOMIC DNA]</scope>
    <source>
        <strain evidence="2 3">Y6</strain>
    </source>
</reference>
<name>A0ABR9RPU7_9ACTN</name>
<evidence type="ECO:0000313" key="3">
    <source>
        <dbReference type="Proteomes" id="UP000756387"/>
    </source>
</evidence>
<organism evidence="2 3">
    <name type="scientific">Nocardioides malaquae</name>
    <dbReference type="NCBI Taxonomy" id="2773426"/>
    <lineage>
        <taxon>Bacteria</taxon>
        <taxon>Bacillati</taxon>
        <taxon>Actinomycetota</taxon>
        <taxon>Actinomycetes</taxon>
        <taxon>Propionibacteriales</taxon>
        <taxon>Nocardioidaceae</taxon>
        <taxon>Nocardioides</taxon>
    </lineage>
</organism>
<protein>
    <recommendedName>
        <fullName evidence="4">Integral membrane protein</fullName>
    </recommendedName>
</protein>
<evidence type="ECO:0000313" key="2">
    <source>
        <dbReference type="EMBL" id="MBE7323435.1"/>
    </source>
</evidence>
<dbReference type="EMBL" id="JADCSA010000002">
    <property type="protein sequence ID" value="MBE7323435.1"/>
    <property type="molecule type" value="Genomic_DNA"/>
</dbReference>
<dbReference type="Proteomes" id="UP000756387">
    <property type="component" value="Unassembled WGS sequence"/>
</dbReference>
<keyword evidence="1" id="KW-0812">Transmembrane</keyword>
<feature type="transmembrane region" description="Helical" evidence="1">
    <location>
        <begin position="164"/>
        <end position="187"/>
    </location>
</feature>